<evidence type="ECO:0000256" key="1">
    <source>
        <dbReference type="SAM" id="SignalP"/>
    </source>
</evidence>
<proteinExistence type="predicted"/>
<sequence length="182" mass="19458">MKKLLISGLVAAAVSLPIAAQADTFTYIDYGFGSIDPDNSNPNNDDYTSLSGAFETSGGPFVAFESTEYGGTDVMAVGAGVFTPAGSQSTLYGALQFVKVDFGRTDETGFRVTLGIRSTLTDRVELEGKVKYDDVFSDTDTSFAATLRYYATRNFSIAANYDTAEIAGNNQNAMFASLRLSF</sequence>
<evidence type="ECO:0000313" key="2">
    <source>
        <dbReference type="EMBL" id="RNF52146.1"/>
    </source>
</evidence>
<evidence type="ECO:0000313" key="3">
    <source>
        <dbReference type="Proteomes" id="UP000280507"/>
    </source>
</evidence>
<reference evidence="2 3" key="1">
    <citation type="journal article" date="2012" name="Int. J. Syst. Evol. Microbiol.">
        <title>Marinomonas hwangdonensis sp. nov., isolated from seawater.</title>
        <authorList>
            <person name="Jung Y.T."/>
            <person name="Oh T.K."/>
            <person name="Yoon J.H."/>
        </authorList>
    </citation>
    <scope>NUCLEOTIDE SEQUENCE [LARGE SCALE GENOMIC DNA]</scope>
    <source>
        <strain evidence="2 3">HDW-15</strain>
    </source>
</reference>
<evidence type="ECO:0008006" key="4">
    <source>
        <dbReference type="Google" id="ProtNLM"/>
    </source>
</evidence>
<keyword evidence="3" id="KW-1185">Reference proteome</keyword>
<organism evidence="2 3">
    <name type="scientific">Marinomonas hwangdonensis</name>
    <dbReference type="NCBI Taxonomy" id="1053647"/>
    <lineage>
        <taxon>Bacteria</taxon>
        <taxon>Pseudomonadati</taxon>
        <taxon>Pseudomonadota</taxon>
        <taxon>Gammaproteobacteria</taxon>
        <taxon>Oceanospirillales</taxon>
        <taxon>Oceanospirillaceae</taxon>
        <taxon>Marinomonas</taxon>
    </lineage>
</organism>
<dbReference type="OrthoDB" id="6103681at2"/>
<keyword evidence="1" id="KW-0732">Signal</keyword>
<dbReference type="Proteomes" id="UP000280507">
    <property type="component" value="Unassembled WGS sequence"/>
</dbReference>
<protein>
    <recommendedName>
        <fullName evidence="4">Porin</fullName>
    </recommendedName>
</protein>
<gene>
    <name evidence="2" type="ORF">EBI00_04375</name>
</gene>
<dbReference type="EMBL" id="RIZG01000002">
    <property type="protein sequence ID" value="RNF52146.1"/>
    <property type="molecule type" value="Genomic_DNA"/>
</dbReference>
<feature type="signal peptide" evidence="1">
    <location>
        <begin position="1"/>
        <end position="22"/>
    </location>
</feature>
<comment type="caution">
    <text evidence="2">The sequence shown here is derived from an EMBL/GenBank/DDBJ whole genome shotgun (WGS) entry which is preliminary data.</text>
</comment>
<name>A0A3M8Q7T3_9GAMM</name>
<accession>A0A3M8Q7T3</accession>
<dbReference type="RefSeq" id="WP_123094695.1">
    <property type="nucleotide sequence ID" value="NZ_RIZG01000002.1"/>
</dbReference>
<feature type="chain" id="PRO_5018306618" description="Porin" evidence="1">
    <location>
        <begin position="23"/>
        <end position="182"/>
    </location>
</feature>
<dbReference type="AlphaFoldDB" id="A0A3M8Q7T3"/>